<feature type="domain" description="SusD-like N-terminal" evidence="7">
    <location>
        <begin position="89"/>
        <end position="201"/>
    </location>
</feature>
<keyword evidence="9" id="KW-1185">Reference proteome</keyword>
<evidence type="ECO:0000313" key="9">
    <source>
        <dbReference type="Proteomes" id="UP001145087"/>
    </source>
</evidence>
<evidence type="ECO:0000259" key="7">
    <source>
        <dbReference type="Pfam" id="PF14322"/>
    </source>
</evidence>
<evidence type="ECO:0000259" key="6">
    <source>
        <dbReference type="Pfam" id="PF07980"/>
    </source>
</evidence>
<evidence type="ECO:0000313" key="8">
    <source>
        <dbReference type="EMBL" id="MCY1721428.1"/>
    </source>
</evidence>
<dbReference type="SUPFAM" id="SSF48452">
    <property type="entry name" value="TPR-like"/>
    <property type="match status" value="1"/>
</dbReference>
<dbReference type="RefSeq" id="WP_343333758.1">
    <property type="nucleotide sequence ID" value="NZ_JAPOHD010000027.1"/>
</dbReference>
<organism evidence="8 9">
    <name type="scientific">Draconibacterium aestuarii</name>
    <dbReference type="NCBI Taxonomy" id="2998507"/>
    <lineage>
        <taxon>Bacteria</taxon>
        <taxon>Pseudomonadati</taxon>
        <taxon>Bacteroidota</taxon>
        <taxon>Bacteroidia</taxon>
        <taxon>Marinilabiliales</taxon>
        <taxon>Prolixibacteraceae</taxon>
        <taxon>Draconibacterium</taxon>
    </lineage>
</organism>
<evidence type="ECO:0000256" key="2">
    <source>
        <dbReference type="ARBA" id="ARBA00006275"/>
    </source>
</evidence>
<feature type="domain" description="RagB/SusD" evidence="6">
    <location>
        <begin position="295"/>
        <end position="585"/>
    </location>
</feature>
<keyword evidence="5" id="KW-0998">Cell outer membrane</keyword>
<keyword evidence="3" id="KW-0732">Signal</keyword>
<dbReference type="InterPro" id="IPR012944">
    <property type="entry name" value="SusD_RagB_dom"/>
</dbReference>
<dbReference type="Pfam" id="PF07980">
    <property type="entry name" value="SusD_RagB"/>
    <property type="match status" value="1"/>
</dbReference>
<keyword evidence="4" id="KW-0472">Membrane</keyword>
<comment type="subcellular location">
    <subcellularLocation>
        <location evidence="1">Cell outer membrane</location>
    </subcellularLocation>
</comment>
<sequence length="586" mass="67236">MKKIYLIFIVALFFACNDEHLDRFPQTNITEKNFFNNITDLKTYTYQFYDYWGTTYWDRPSDNTTIEKGSMRGLMLGSVTADNYGGWGKSAWSRLRSINYFLGNYSNADGDEDEKKRYAAMGHFARAKDYIEKVQTYSDVPWYSTVLETTDEDLYKPRDTREMVVDSIINDLEMATAHLKDESKKTLLSKWAAYTELARYCLYEGTYRQYHAGETDLHVTKQPAYFYNKAIEAATAVMESGKFSIHTGNIDEAYSDLFNGGTNLESSPEIIMYIDYEDDKREHGAELVLEFENGISRSMADSYVKSDGAFMTTSETQTLELNDAFTNRDPRMKQSLFYPGYTLPETGNPHKLAINKTGGYAQIKFMPKERSTHWDGYATVHTDLPLYRYAEVLLIYAEAKAELGQLTQEDLDKTVNLLRDRVGVAHLKMNPPVDPVQEELYPNVTSAQKAEILEIRRERRVELFAEGFRYTDMMRWKIGKLFEKPQRGIYVPSTGLVDVTGDGVPDYFISDDGSNMPVDLPSETTVYLSDDSNVSLFLEYGKSGHIMLKLEQGNIGTFAEPKLYYRPIPTSEILLNPNLEQLFGWN</sequence>
<evidence type="ECO:0000256" key="1">
    <source>
        <dbReference type="ARBA" id="ARBA00004442"/>
    </source>
</evidence>
<dbReference type="InterPro" id="IPR033985">
    <property type="entry name" value="SusD-like_N"/>
</dbReference>
<comment type="similarity">
    <text evidence="2">Belongs to the SusD family.</text>
</comment>
<dbReference type="InterPro" id="IPR011990">
    <property type="entry name" value="TPR-like_helical_dom_sf"/>
</dbReference>
<gene>
    <name evidence="8" type="ORF">OU798_13815</name>
</gene>
<dbReference type="AlphaFoldDB" id="A0A9X3F6K7"/>
<dbReference type="EMBL" id="JAPOHD010000027">
    <property type="protein sequence ID" value="MCY1721428.1"/>
    <property type="molecule type" value="Genomic_DNA"/>
</dbReference>
<name>A0A9X3F6K7_9BACT</name>
<evidence type="ECO:0000256" key="3">
    <source>
        <dbReference type="ARBA" id="ARBA00022729"/>
    </source>
</evidence>
<dbReference type="PROSITE" id="PS51257">
    <property type="entry name" value="PROKAR_LIPOPROTEIN"/>
    <property type="match status" value="1"/>
</dbReference>
<dbReference type="GO" id="GO:0009279">
    <property type="term" value="C:cell outer membrane"/>
    <property type="evidence" value="ECO:0007669"/>
    <property type="project" value="UniProtKB-SubCell"/>
</dbReference>
<dbReference type="Pfam" id="PF14322">
    <property type="entry name" value="SusD-like_3"/>
    <property type="match status" value="1"/>
</dbReference>
<accession>A0A9X3F6K7</accession>
<comment type="caution">
    <text evidence="8">The sequence shown here is derived from an EMBL/GenBank/DDBJ whole genome shotgun (WGS) entry which is preliminary data.</text>
</comment>
<protein>
    <submittedName>
        <fullName evidence="8">RagB/SusD family nutrient uptake outer membrane protein</fullName>
    </submittedName>
</protein>
<evidence type="ECO:0000256" key="4">
    <source>
        <dbReference type="ARBA" id="ARBA00023136"/>
    </source>
</evidence>
<dbReference type="Gene3D" id="1.25.40.390">
    <property type="match status" value="1"/>
</dbReference>
<reference evidence="8" key="1">
    <citation type="submission" date="2022-11" db="EMBL/GenBank/DDBJ databases">
        <title>Marilongibacter aestuarii gen. nov., sp. nov., isolated from tidal flat sediment.</title>
        <authorList>
            <person name="Jiayan W."/>
        </authorList>
    </citation>
    <scope>NUCLEOTIDE SEQUENCE</scope>
    <source>
        <strain evidence="8">Z1-6</strain>
    </source>
</reference>
<dbReference type="Proteomes" id="UP001145087">
    <property type="component" value="Unassembled WGS sequence"/>
</dbReference>
<evidence type="ECO:0000256" key="5">
    <source>
        <dbReference type="ARBA" id="ARBA00023237"/>
    </source>
</evidence>
<proteinExistence type="inferred from homology"/>